<evidence type="ECO:0000313" key="2">
    <source>
        <dbReference type="EMBL" id="ATL49349.1"/>
    </source>
</evidence>
<dbReference type="Pfam" id="PF13905">
    <property type="entry name" value="Thioredoxin_8"/>
    <property type="match status" value="1"/>
</dbReference>
<dbReference type="OrthoDB" id="6399635at2"/>
<name>A0A291QZ97_9BACT</name>
<evidence type="ECO:0000313" key="3">
    <source>
        <dbReference type="Proteomes" id="UP000220133"/>
    </source>
</evidence>
<dbReference type="KEGG" id="cbae:COR50_20410"/>
<dbReference type="EMBL" id="CP023777">
    <property type="protein sequence ID" value="ATL49349.1"/>
    <property type="molecule type" value="Genomic_DNA"/>
</dbReference>
<protein>
    <recommendedName>
        <fullName evidence="1">Thioredoxin-like fold domain-containing protein</fullName>
    </recommendedName>
</protein>
<organism evidence="2 3">
    <name type="scientific">Chitinophaga caeni</name>
    <dbReference type="NCBI Taxonomy" id="2029983"/>
    <lineage>
        <taxon>Bacteria</taxon>
        <taxon>Pseudomonadati</taxon>
        <taxon>Bacteroidota</taxon>
        <taxon>Chitinophagia</taxon>
        <taxon>Chitinophagales</taxon>
        <taxon>Chitinophagaceae</taxon>
        <taxon>Chitinophaga</taxon>
    </lineage>
</organism>
<dbReference type="AlphaFoldDB" id="A0A291QZ97"/>
<sequence>MEKILGLLTFVNLLVVNWNVSIAKAQPAKDSTVLIVQSQYQKVQLLYQDAFGDIRMLIANPSKQHADTFHLYVEQPFVIKQADITQTPYLLVPGDTVIFQYSEQKFPIVKHLHNNMRSSELNFYRSLYQNRLANQAPAAQLNTASRSLIRNKDDIAKYINYLTDQYKADSSYFSEYIKSKAVSPYFNSYVQWQLQAQLVERLAQGYCQLFQFNNPTQSKLLADKAIAQYQKFSKIPYHTPYTILLTHELWMNQLYCLQEFQTSKNVSALFKTTSKLIHPTARNQVRFLVLKQYAKEMSREEFNEKVAAMPTSPINYKAYLQRYIENKSTAGDYNIYKTASGRGMYFEEIRSMFPGKALFLIFWHSQQKQSQEIFAKLKHTFSRIDTNKVSLIYVSLEKSYQSWQHSQNIVPRNLRAAHSYWLAPGMLSSIIIKNEINSLPCALIFDRQGIVTGKHVLEGSQQVVNYINKL</sequence>
<proteinExistence type="predicted"/>
<reference evidence="2 3" key="1">
    <citation type="submission" date="2017-10" db="EMBL/GenBank/DDBJ databases">
        <title>Paenichitinophaga pekingensis gen. nov., sp. nov., isolated from activated sludge.</title>
        <authorList>
            <person name="Jin D."/>
            <person name="Kong X."/>
            <person name="Deng Y."/>
            <person name="Bai Z."/>
        </authorList>
    </citation>
    <scope>NUCLEOTIDE SEQUENCE [LARGE SCALE GENOMIC DNA]</scope>
    <source>
        <strain evidence="2 3">13</strain>
    </source>
</reference>
<dbReference type="Proteomes" id="UP000220133">
    <property type="component" value="Chromosome"/>
</dbReference>
<accession>A0A291QZ97</accession>
<dbReference type="Gene3D" id="3.40.30.10">
    <property type="entry name" value="Glutaredoxin"/>
    <property type="match status" value="1"/>
</dbReference>
<dbReference type="InterPro" id="IPR012336">
    <property type="entry name" value="Thioredoxin-like_fold"/>
</dbReference>
<keyword evidence="3" id="KW-1185">Reference proteome</keyword>
<gene>
    <name evidence="2" type="ORF">COR50_20410</name>
</gene>
<feature type="domain" description="Thioredoxin-like fold" evidence="1">
    <location>
        <begin position="355"/>
        <end position="451"/>
    </location>
</feature>
<dbReference type="RefSeq" id="WP_098195717.1">
    <property type="nucleotide sequence ID" value="NZ_CP023777.1"/>
</dbReference>
<evidence type="ECO:0000259" key="1">
    <source>
        <dbReference type="Pfam" id="PF13905"/>
    </source>
</evidence>